<dbReference type="SUPFAM" id="SSF52540">
    <property type="entry name" value="P-loop containing nucleoside triphosphate hydrolases"/>
    <property type="match status" value="1"/>
</dbReference>
<dbReference type="AlphaFoldDB" id="A0A974RWW5"/>
<name>A0A974RWW5_9GAMM</name>
<reference evidence="2 3" key="1">
    <citation type="submission" date="2021-01" db="EMBL/GenBank/DDBJ databases">
        <title>Entomomonas sp. F2A isolated from a house cricket (Acheta domesticus).</title>
        <authorList>
            <person name="Spergser J."/>
            <person name="Busse H.-J."/>
        </authorList>
    </citation>
    <scope>NUCLEOTIDE SEQUENCE [LARGE SCALE GENOMIC DNA]</scope>
    <source>
        <strain evidence="2 3">F2A</strain>
    </source>
</reference>
<protein>
    <submittedName>
        <fullName evidence="2">AAA family ATPase</fullName>
    </submittedName>
</protein>
<evidence type="ECO:0000259" key="1">
    <source>
        <dbReference type="Pfam" id="PF01636"/>
    </source>
</evidence>
<dbReference type="InterPro" id="IPR011009">
    <property type="entry name" value="Kinase-like_dom_sf"/>
</dbReference>
<sequence>MTAELVKNLQNPSLYDHPVEQFEVIETHVSWVILTGPYAYKIKKAVDFGFLDYTQLADRKHFCEEELRLNQRLTKGIYLEVLAITGTEENPQIAGQGEAIEYVLKMRQFPQDQLLSQLQARGELTEQHIDQLAKQIAKFHQTTPKVSPDHKLGSPEVVMAPVRQNFEQIRAMLPEDKAGFIQLEALEAWAESSYERLKPLLAERKANGFIRECHGDVHLNNAAILDGQVVIFDCIEFNEPFRLTDVTADIAFLVMDLEDRKLYSLANRLLNTYLEKTGDYQSLEIMNFYKAYRAMVRAKVALFSLGQVTERSIKDAILNQYYNYANLAESYTLIPTRCLLVTCGVSAVGKSYISTKIVEQFGAIRLRSDVERKRLLGADTPKEQLYSPEATIKTYEHLYQLAQNSLRAGYVVILDAAYLKHEERVKAKQVAEEVGVPFFIVECEAPLEIIEKNLAKRKQENNDPSDATLEVVKQQLASREPLTAEEKATSCLVETQNRESIGKLIEYINQFLGHDKNKY</sequence>
<dbReference type="Gene3D" id="3.90.1200.10">
    <property type="match status" value="1"/>
</dbReference>
<dbReference type="PANTHER" id="PTHR43883">
    <property type="entry name" value="SLR0207 PROTEIN"/>
    <property type="match status" value="1"/>
</dbReference>
<dbReference type="RefSeq" id="WP_201092398.1">
    <property type="nucleotide sequence ID" value="NZ_CP067393.1"/>
</dbReference>
<proteinExistence type="predicted"/>
<dbReference type="InterPro" id="IPR052732">
    <property type="entry name" value="Cell-binding_unc_protein"/>
</dbReference>
<accession>A0A974RWW5</accession>
<dbReference type="KEGG" id="eaz:JHT90_14765"/>
<dbReference type="SUPFAM" id="SSF56112">
    <property type="entry name" value="Protein kinase-like (PK-like)"/>
    <property type="match status" value="1"/>
</dbReference>
<dbReference type="InterPro" id="IPR027417">
    <property type="entry name" value="P-loop_NTPase"/>
</dbReference>
<gene>
    <name evidence="2" type="ORF">JHT90_14765</name>
</gene>
<dbReference type="Gene3D" id="3.40.50.300">
    <property type="entry name" value="P-loop containing nucleotide triphosphate hydrolases"/>
    <property type="match status" value="1"/>
</dbReference>
<evidence type="ECO:0000313" key="2">
    <source>
        <dbReference type="EMBL" id="QQP85608.1"/>
    </source>
</evidence>
<dbReference type="EMBL" id="CP067393">
    <property type="protein sequence ID" value="QQP85608.1"/>
    <property type="molecule type" value="Genomic_DNA"/>
</dbReference>
<organism evidence="2 3">
    <name type="scientific">Entomomonas asaccharolytica</name>
    <dbReference type="NCBI Taxonomy" id="2785331"/>
    <lineage>
        <taxon>Bacteria</taxon>
        <taxon>Pseudomonadati</taxon>
        <taxon>Pseudomonadota</taxon>
        <taxon>Gammaproteobacteria</taxon>
        <taxon>Pseudomonadales</taxon>
        <taxon>Pseudomonadaceae</taxon>
        <taxon>Entomomonas</taxon>
    </lineage>
</organism>
<evidence type="ECO:0000313" key="3">
    <source>
        <dbReference type="Proteomes" id="UP000595278"/>
    </source>
</evidence>
<dbReference type="InterPro" id="IPR002575">
    <property type="entry name" value="Aminoglycoside_PTrfase"/>
</dbReference>
<dbReference type="Pfam" id="PF01636">
    <property type="entry name" value="APH"/>
    <property type="match status" value="1"/>
</dbReference>
<dbReference type="Pfam" id="PF13671">
    <property type="entry name" value="AAA_33"/>
    <property type="match status" value="1"/>
</dbReference>
<feature type="domain" description="Aminoglycoside phosphotransferase" evidence="1">
    <location>
        <begin position="63"/>
        <end position="283"/>
    </location>
</feature>
<dbReference type="Proteomes" id="UP000595278">
    <property type="component" value="Chromosome"/>
</dbReference>
<dbReference type="PANTHER" id="PTHR43883:SF1">
    <property type="entry name" value="GLUCONOKINASE"/>
    <property type="match status" value="1"/>
</dbReference>
<keyword evidence="3" id="KW-1185">Reference proteome</keyword>